<protein>
    <submittedName>
        <fullName evidence="3">Transposase</fullName>
    </submittedName>
</protein>
<dbReference type="AlphaFoldDB" id="A0A0M3IRI4"/>
<organism evidence="2 3">
    <name type="scientific">Ascaris lumbricoides</name>
    <name type="common">Giant roundworm</name>
    <dbReference type="NCBI Taxonomy" id="6252"/>
    <lineage>
        <taxon>Eukaryota</taxon>
        <taxon>Metazoa</taxon>
        <taxon>Ecdysozoa</taxon>
        <taxon>Nematoda</taxon>
        <taxon>Chromadorea</taxon>
        <taxon>Rhabditida</taxon>
        <taxon>Spirurina</taxon>
        <taxon>Ascaridomorpha</taxon>
        <taxon>Ascaridoidea</taxon>
        <taxon>Ascarididae</taxon>
        <taxon>Ascaris</taxon>
    </lineage>
</organism>
<reference evidence="3" key="1">
    <citation type="submission" date="2017-02" db="UniProtKB">
        <authorList>
            <consortium name="WormBaseParasite"/>
        </authorList>
    </citation>
    <scope>IDENTIFICATION</scope>
</reference>
<evidence type="ECO:0000256" key="1">
    <source>
        <dbReference type="SAM" id="Phobius"/>
    </source>
</evidence>
<keyword evidence="1" id="KW-0812">Transmembrane</keyword>
<dbReference type="Proteomes" id="UP000036681">
    <property type="component" value="Unplaced"/>
</dbReference>
<sequence>MLCCQRNPYFDIQGFDDYGVPIDGSAAKLIYRIRSERLKDRVQINDRCLALAMLGIMVMVIDSEITGQMLFGISKVGDTILPGETSLNKKQNSTKRFEL</sequence>
<feature type="transmembrane region" description="Helical" evidence="1">
    <location>
        <begin position="44"/>
        <end position="61"/>
    </location>
</feature>
<evidence type="ECO:0000313" key="3">
    <source>
        <dbReference type="WBParaSite" id="ALUE_0002136201-mRNA-1"/>
    </source>
</evidence>
<evidence type="ECO:0000313" key="2">
    <source>
        <dbReference type="Proteomes" id="UP000036681"/>
    </source>
</evidence>
<keyword evidence="2" id="KW-1185">Reference proteome</keyword>
<accession>A0A0M3IRI4</accession>
<dbReference type="WBParaSite" id="ALUE_0002136201-mRNA-1">
    <property type="protein sequence ID" value="ALUE_0002136201-mRNA-1"/>
    <property type="gene ID" value="ALUE_0002136201"/>
</dbReference>
<keyword evidence="1" id="KW-1133">Transmembrane helix</keyword>
<proteinExistence type="predicted"/>
<keyword evidence="1" id="KW-0472">Membrane</keyword>
<name>A0A0M3IRI4_ASCLU</name>